<accession>A0AAV7RCN7</accession>
<dbReference type="AlphaFoldDB" id="A0AAV7RCN7"/>
<protein>
    <submittedName>
        <fullName evidence="2">Uncharacterized protein</fullName>
    </submittedName>
</protein>
<keyword evidence="3" id="KW-1185">Reference proteome</keyword>
<keyword evidence="1" id="KW-1133">Transmembrane helix</keyword>
<proteinExistence type="predicted"/>
<keyword evidence="1" id="KW-0472">Membrane</keyword>
<evidence type="ECO:0000256" key="1">
    <source>
        <dbReference type="SAM" id="Phobius"/>
    </source>
</evidence>
<name>A0AAV7RCN7_PLEWA</name>
<feature type="transmembrane region" description="Helical" evidence="1">
    <location>
        <begin position="342"/>
        <end position="364"/>
    </location>
</feature>
<feature type="transmembrane region" description="Helical" evidence="1">
    <location>
        <begin position="376"/>
        <end position="396"/>
    </location>
</feature>
<dbReference type="EMBL" id="JANPWB010000009">
    <property type="protein sequence ID" value="KAJ1149141.1"/>
    <property type="molecule type" value="Genomic_DNA"/>
</dbReference>
<evidence type="ECO:0000313" key="3">
    <source>
        <dbReference type="Proteomes" id="UP001066276"/>
    </source>
</evidence>
<evidence type="ECO:0000313" key="2">
    <source>
        <dbReference type="EMBL" id="KAJ1149141.1"/>
    </source>
</evidence>
<gene>
    <name evidence="2" type="ORF">NDU88_001958</name>
</gene>
<dbReference type="Proteomes" id="UP001066276">
    <property type="component" value="Chromosome 5"/>
</dbReference>
<comment type="caution">
    <text evidence="2">The sequence shown here is derived from an EMBL/GenBank/DDBJ whole genome shotgun (WGS) entry which is preliminary data.</text>
</comment>
<sequence length="398" mass="45541">MEVPYHHCFGEAEPWLHSRFESVKLEAVACSISTWKFVAVVGPFYNKRNLRMHKAFPGRFRYCGFPENYPWWRTVHPLQVANETQLSSAKPVNTSLSIVKFYLFEAGFAKEPWLHSRFESVKLEAVACSISTWKFVAVVGPFYNKRNLRMHKAFPGRFRYCGFPENYPWWRTVHPLQVANETQLSSAKPVNTSLSIVYGECVMICICIISCQEPWLHSRFESVKLESVACSISTWKFVAVVGPFYNKRNLRMQKAFPGRFRYCGFPENYPWWRTVHPLQVANETQLSSAKPVNTSLSIGTAGNKPRKYLETFPQLEAPVDTVDESSFTAKFRCRGANTDRGAFFIGDVGIMFFAQVTMGAIGGAGMGESPGLGVFTRWPCAFSLFRFFHLFALLFFHH</sequence>
<keyword evidence="1" id="KW-0812">Transmembrane</keyword>
<reference evidence="2" key="1">
    <citation type="journal article" date="2022" name="bioRxiv">
        <title>Sequencing and chromosome-scale assembly of the giantPleurodeles waltlgenome.</title>
        <authorList>
            <person name="Brown T."/>
            <person name="Elewa A."/>
            <person name="Iarovenko S."/>
            <person name="Subramanian E."/>
            <person name="Araus A.J."/>
            <person name="Petzold A."/>
            <person name="Susuki M."/>
            <person name="Suzuki K.-i.T."/>
            <person name="Hayashi T."/>
            <person name="Toyoda A."/>
            <person name="Oliveira C."/>
            <person name="Osipova E."/>
            <person name="Leigh N.D."/>
            <person name="Simon A."/>
            <person name="Yun M.H."/>
        </authorList>
    </citation>
    <scope>NUCLEOTIDE SEQUENCE</scope>
    <source>
        <strain evidence="2">20211129_DDA</strain>
        <tissue evidence="2">Liver</tissue>
    </source>
</reference>
<organism evidence="2 3">
    <name type="scientific">Pleurodeles waltl</name>
    <name type="common">Iberian ribbed newt</name>
    <dbReference type="NCBI Taxonomy" id="8319"/>
    <lineage>
        <taxon>Eukaryota</taxon>
        <taxon>Metazoa</taxon>
        <taxon>Chordata</taxon>
        <taxon>Craniata</taxon>
        <taxon>Vertebrata</taxon>
        <taxon>Euteleostomi</taxon>
        <taxon>Amphibia</taxon>
        <taxon>Batrachia</taxon>
        <taxon>Caudata</taxon>
        <taxon>Salamandroidea</taxon>
        <taxon>Salamandridae</taxon>
        <taxon>Pleurodelinae</taxon>
        <taxon>Pleurodeles</taxon>
    </lineage>
</organism>